<reference evidence="3 4" key="1">
    <citation type="journal article" date="2021" name="Int. J. Syst. Evol. Microbiol.">
        <title>Clostridium zeae sp. nov., isolated from corn silage.</title>
        <authorList>
            <person name="Kobayashi H."/>
            <person name="Tanizawa Y."/>
            <person name="Yagura M."/>
            <person name="Sakamoto M."/>
            <person name="Ohkuma M."/>
            <person name="Tohno M."/>
        </authorList>
    </citation>
    <scope>NUCLEOTIDE SEQUENCE [LARGE SCALE GENOMIC DNA]</scope>
    <source>
        <strain evidence="3 4">CSC2</strain>
    </source>
</reference>
<organism evidence="3 4">
    <name type="scientific">Clostridium zeae</name>
    <dbReference type="NCBI Taxonomy" id="2759022"/>
    <lineage>
        <taxon>Bacteria</taxon>
        <taxon>Bacillati</taxon>
        <taxon>Bacillota</taxon>
        <taxon>Clostridia</taxon>
        <taxon>Eubacteriales</taxon>
        <taxon>Clostridiaceae</taxon>
        <taxon>Clostridium</taxon>
    </lineage>
</organism>
<dbReference type="PROSITE" id="PS50975">
    <property type="entry name" value="ATP_GRASP"/>
    <property type="match status" value="1"/>
</dbReference>
<evidence type="ECO:0000259" key="2">
    <source>
        <dbReference type="PROSITE" id="PS50975"/>
    </source>
</evidence>
<gene>
    <name evidence="3" type="ORF">CSC2_26090</name>
</gene>
<name>A0ABQ1EBK5_9CLOT</name>
<keyword evidence="1" id="KW-0067">ATP-binding</keyword>
<comment type="caution">
    <text evidence="3">The sequence shown here is derived from an EMBL/GenBank/DDBJ whole genome shotgun (WGS) entry which is preliminary data.</text>
</comment>
<keyword evidence="1" id="KW-0547">Nucleotide-binding</keyword>
<evidence type="ECO:0000313" key="4">
    <source>
        <dbReference type="Proteomes" id="UP000663802"/>
    </source>
</evidence>
<feature type="domain" description="ATP-grasp" evidence="2">
    <location>
        <begin position="150"/>
        <end position="358"/>
    </location>
</feature>
<protein>
    <submittedName>
        <fullName evidence="3">Phosphoribosylglycinamide formyltransferase 2</fullName>
    </submittedName>
</protein>
<dbReference type="RefSeq" id="WP_206870357.1">
    <property type="nucleotide sequence ID" value="NZ_BMBA01000002.1"/>
</dbReference>
<evidence type="ECO:0000313" key="3">
    <source>
        <dbReference type="EMBL" id="GFZ32083.1"/>
    </source>
</evidence>
<sequence length="445" mass="51370">MSKSIYYGEFNAEKYWREENLAKLPEIPDKQSENIVKAMDELLLILCDNDDTVLTRYKLDINQLEYLKELGFEFKYNSTSLSEDKSKEEKNKNICELLITNENTEVKKLLSEEANLETFAVLPEAYTLSGLYHRQFNYPTIEVIKKVNSKIYSSKLNLELGTNNKIKLIYSSKELYEEGMKYLDLGNIIIKDSFGVSGKGNLIISNESILKRIVSYVEMQEKKGKKVEFIVEPLLEKAKDFSCQFKIHKDGSFEIISVQEVRNTGLSYLGSYTPDKEFMEFIKKQSYFEIMEKTAKKLYEDGYYGDVCVDSMVLKDQTICPIVEINARKSMSLIKHELDKYAHSLGLNCGFTFLNVSFNNDINYSDILNALSRNNILFKPSFAKGIMPLSSNTIFINKLLDMNKTLNNYKGRFYFAMFYKDIDMVEELANILIRALKEIGISSSN</sequence>
<dbReference type="EMBL" id="BMBA01000002">
    <property type="protein sequence ID" value="GFZ32083.1"/>
    <property type="molecule type" value="Genomic_DNA"/>
</dbReference>
<dbReference type="Proteomes" id="UP000663802">
    <property type="component" value="Unassembled WGS sequence"/>
</dbReference>
<proteinExistence type="predicted"/>
<dbReference type="PANTHER" id="PTHR37018:SF1">
    <property type="entry name" value="CULTURE SPECIFIC PROTEIN, PUTATIVE (AFU_ORTHOLOGUE AFUA_2G00130)-RELATED"/>
    <property type="match status" value="1"/>
</dbReference>
<dbReference type="InterPro" id="IPR011761">
    <property type="entry name" value="ATP-grasp"/>
</dbReference>
<dbReference type="InterPro" id="IPR053269">
    <property type="entry name" value="Asp-Met_ligase"/>
</dbReference>
<accession>A0ABQ1EBK5</accession>
<keyword evidence="4" id="KW-1185">Reference proteome</keyword>
<dbReference type="SUPFAM" id="SSF56059">
    <property type="entry name" value="Glutathione synthetase ATP-binding domain-like"/>
    <property type="match status" value="1"/>
</dbReference>
<dbReference type="PANTHER" id="PTHR37018">
    <property type="entry name" value="CULTURE SPECIFIC PROTEIN, PUTATIVE (AFU_ORTHOLOGUE AFUA_2G00130)-RELATED"/>
    <property type="match status" value="1"/>
</dbReference>
<evidence type="ECO:0000256" key="1">
    <source>
        <dbReference type="PROSITE-ProRule" id="PRU00409"/>
    </source>
</evidence>